<protein>
    <recommendedName>
        <fullName evidence="4">HTH marR-type domain-containing protein</fullName>
    </recommendedName>
</protein>
<organism evidence="5 6">
    <name type="scientific">Lentilactobacillus parakefiri</name>
    <dbReference type="NCBI Taxonomy" id="152332"/>
    <lineage>
        <taxon>Bacteria</taxon>
        <taxon>Bacillati</taxon>
        <taxon>Bacillota</taxon>
        <taxon>Bacilli</taxon>
        <taxon>Lactobacillales</taxon>
        <taxon>Lactobacillaceae</taxon>
        <taxon>Lentilactobacillus</taxon>
    </lineage>
</organism>
<dbReference type="PROSITE" id="PS50995">
    <property type="entry name" value="HTH_MARR_2"/>
    <property type="match status" value="1"/>
</dbReference>
<evidence type="ECO:0000256" key="1">
    <source>
        <dbReference type="ARBA" id="ARBA00023015"/>
    </source>
</evidence>
<feature type="domain" description="HTH marR-type" evidence="4">
    <location>
        <begin position="2"/>
        <end position="137"/>
    </location>
</feature>
<keyword evidence="2" id="KW-0238">DNA-binding</keyword>
<dbReference type="SMART" id="SM00347">
    <property type="entry name" value="HTH_MARR"/>
    <property type="match status" value="1"/>
</dbReference>
<dbReference type="Gene3D" id="1.10.10.10">
    <property type="entry name" value="Winged helix-like DNA-binding domain superfamily/Winged helix DNA-binding domain"/>
    <property type="match status" value="1"/>
</dbReference>
<dbReference type="SUPFAM" id="SSF46785">
    <property type="entry name" value="Winged helix' DNA-binding domain"/>
    <property type="match status" value="1"/>
</dbReference>
<keyword evidence="1" id="KW-0805">Transcription regulation</keyword>
<gene>
    <name evidence="5" type="ORF">B8W98_09510</name>
</gene>
<dbReference type="RefSeq" id="WP_095355042.1">
    <property type="nucleotide sequence ID" value="NZ_NCXI01000081.1"/>
</dbReference>
<dbReference type="AlphaFoldDB" id="A0A269Y2K5"/>
<dbReference type="EMBL" id="NCXI01000081">
    <property type="protein sequence ID" value="PAK79774.1"/>
    <property type="molecule type" value="Genomic_DNA"/>
</dbReference>
<dbReference type="InterPro" id="IPR036388">
    <property type="entry name" value="WH-like_DNA-bd_sf"/>
</dbReference>
<dbReference type="PANTHER" id="PTHR42756:SF1">
    <property type="entry name" value="TRANSCRIPTIONAL REPRESSOR OF EMRAB OPERON"/>
    <property type="match status" value="1"/>
</dbReference>
<dbReference type="InterPro" id="IPR000835">
    <property type="entry name" value="HTH_MarR-typ"/>
</dbReference>
<keyword evidence="3" id="KW-0804">Transcription</keyword>
<dbReference type="GO" id="GO:0003677">
    <property type="term" value="F:DNA binding"/>
    <property type="evidence" value="ECO:0007669"/>
    <property type="project" value="UniProtKB-KW"/>
</dbReference>
<dbReference type="GO" id="GO:0003700">
    <property type="term" value="F:DNA-binding transcription factor activity"/>
    <property type="evidence" value="ECO:0007669"/>
    <property type="project" value="InterPro"/>
</dbReference>
<evidence type="ECO:0000259" key="4">
    <source>
        <dbReference type="PROSITE" id="PS50995"/>
    </source>
</evidence>
<evidence type="ECO:0000256" key="3">
    <source>
        <dbReference type="ARBA" id="ARBA00023163"/>
    </source>
</evidence>
<evidence type="ECO:0000256" key="2">
    <source>
        <dbReference type="ARBA" id="ARBA00023125"/>
    </source>
</evidence>
<sequence length="152" mass="17441">MKPDQLATIRYLNREYTEVLGLLSKNVFDINLSWPESRILLTIKSENLKTVNEVSVFLNIDKSYTSRLINHLLKKGLIDKTPSDKDRRSNILTLTSEGKLLCQKLDTESDDQIEKLLGSLDSHQKQQFYDAIITINQLLFEGGQSHVAHRKV</sequence>
<dbReference type="PANTHER" id="PTHR42756">
    <property type="entry name" value="TRANSCRIPTIONAL REGULATOR, MARR"/>
    <property type="match status" value="1"/>
</dbReference>
<reference evidence="5 6" key="1">
    <citation type="submission" date="2017-04" db="EMBL/GenBank/DDBJ databases">
        <title>Kefir bacterial isolates.</title>
        <authorList>
            <person name="Kim Y."/>
            <person name="Blasche S."/>
            <person name="Patil K.R."/>
        </authorList>
    </citation>
    <scope>NUCLEOTIDE SEQUENCE [LARGE SCALE GENOMIC DNA]</scope>
    <source>
        <strain evidence="5 6">OG2</strain>
    </source>
</reference>
<dbReference type="Proteomes" id="UP000216802">
    <property type="component" value="Unassembled WGS sequence"/>
</dbReference>
<evidence type="ECO:0000313" key="6">
    <source>
        <dbReference type="Proteomes" id="UP000216802"/>
    </source>
</evidence>
<accession>A0A269Y2K5</accession>
<dbReference type="InterPro" id="IPR036390">
    <property type="entry name" value="WH_DNA-bd_sf"/>
</dbReference>
<name>A0A269Y2K5_9LACO</name>
<proteinExistence type="predicted"/>
<dbReference type="Pfam" id="PF12802">
    <property type="entry name" value="MarR_2"/>
    <property type="match status" value="1"/>
</dbReference>
<comment type="caution">
    <text evidence="5">The sequence shown here is derived from an EMBL/GenBank/DDBJ whole genome shotgun (WGS) entry which is preliminary data.</text>
</comment>
<evidence type="ECO:0000313" key="5">
    <source>
        <dbReference type="EMBL" id="PAK79774.1"/>
    </source>
</evidence>